<evidence type="ECO:0000313" key="4">
    <source>
        <dbReference type="Proteomes" id="UP000759246"/>
    </source>
</evidence>
<evidence type="ECO:0000256" key="1">
    <source>
        <dbReference type="SAM" id="MobiDB-lite"/>
    </source>
</evidence>
<dbReference type="EMBL" id="JABZGF010000023">
    <property type="protein sequence ID" value="MBF0965909.1"/>
    <property type="molecule type" value="Genomic_DNA"/>
</dbReference>
<evidence type="ECO:0000256" key="2">
    <source>
        <dbReference type="SAM" id="Phobius"/>
    </source>
</evidence>
<proteinExistence type="predicted"/>
<dbReference type="RefSeq" id="WP_276738440.1">
    <property type="nucleotide sequence ID" value="NZ_CAJZKY010000003.1"/>
</dbReference>
<keyword evidence="2" id="KW-0472">Membrane</keyword>
<protein>
    <submittedName>
        <fullName evidence="3">DUF3040 domain-containing protein</fullName>
    </submittedName>
</protein>
<organism evidence="3 4">
    <name type="scientific">Actinomyces bouchesdurhonensis</name>
    <dbReference type="NCBI Taxonomy" id="1852361"/>
    <lineage>
        <taxon>Bacteria</taxon>
        <taxon>Bacillati</taxon>
        <taxon>Actinomycetota</taxon>
        <taxon>Actinomycetes</taxon>
        <taxon>Actinomycetales</taxon>
        <taxon>Actinomycetaceae</taxon>
        <taxon>Actinomyces</taxon>
    </lineage>
</organism>
<feature type="region of interest" description="Disordered" evidence="1">
    <location>
        <begin position="100"/>
        <end position="141"/>
    </location>
</feature>
<dbReference type="InterPro" id="IPR021401">
    <property type="entry name" value="DUF3040"/>
</dbReference>
<sequence>MALTEYEKKVLEQMEASLREEDPALASHMSTSAPEKDAEPARGPRAPRRIALGFGGAVLGMVVLVGAVSLGYSLVSILLGVVGFALTVGGILYALSRPSSALSDEVGVRPRQKKDKEKETGGWDSFIQDQERRWDDRKNDD</sequence>
<keyword evidence="2" id="KW-1133">Transmembrane helix</keyword>
<accession>A0A929RPI1</accession>
<name>A0A929RPI1_9ACTO</name>
<feature type="transmembrane region" description="Helical" evidence="2">
    <location>
        <begin position="50"/>
        <end position="68"/>
    </location>
</feature>
<dbReference type="Proteomes" id="UP000759246">
    <property type="component" value="Unassembled WGS sequence"/>
</dbReference>
<dbReference type="Pfam" id="PF11239">
    <property type="entry name" value="DUF3040"/>
    <property type="match status" value="1"/>
</dbReference>
<comment type="caution">
    <text evidence="3">The sequence shown here is derived from an EMBL/GenBank/DDBJ whole genome shotgun (WGS) entry which is preliminary data.</text>
</comment>
<gene>
    <name evidence="3" type="ORF">HXK09_01845</name>
</gene>
<dbReference type="AlphaFoldDB" id="A0A929RPI1"/>
<keyword evidence="2" id="KW-0812">Transmembrane</keyword>
<evidence type="ECO:0000313" key="3">
    <source>
        <dbReference type="EMBL" id="MBF0965909.1"/>
    </source>
</evidence>
<feature type="region of interest" description="Disordered" evidence="1">
    <location>
        <begin position="21"/>
        <end position="46"/>
    </location>
</feature>
<reference evidence="3" key="1">
    <citation type="submission" date="2020-04" db="EMBL/GenBank/DDBJ databases">
        <title>Deep metagenomics examines the oral microbiome during advanced dental caries in children, revealing novel taxa and co-occurrences with host molecules.</title>
        <authorList>
            <person name="Baker J.L."/>
            <person name="Morton J.T."/>
            <person name="Dinis M."/>
            <person name="Alvarez R."/>
            <person name="Tran N.C."/>
            <person name="Knight R."/>
            <person name="Edlund A."/>
        </authorList>
    </citation>
    <scope>NUCLEOTIDE SEQUENCE</scope>
    <source>
        <strain evidence="3">JCVI_30_bin.13</strain>
    </source>
</reference>
<feature type="transmembrane region" description="Helical" evidence="2">
    <location>
        <begin position="74"/>
        <end position="95"/>
    </location>
</feature>
<feature type="compositionally biased region" description="Basic and acidic residues" evidence="1">
    <location>
        <begin position="129"/>
        <end position="141"/>
    </location>
</feature>